<dbReference type="Proteomes" id="UP000765509">
    <property type="component" value="Unassembled WGS sequence"/>
</dbReference>
<feature type="domain" description="Reverse transcriptase" evidence="1">
    <location>
        <begin position="1"/>
        <end position="158"/>
    </location>
</feature>
<name>A0A9Q3BV86_9BASI</name>
<organism evidence="2 3">
    <name type="scientific">Austropuccinia psidii MF-1</name>
    <dbReference type="NCBI Taxonomy" id="1389203"/>
    <lineage>
        <taxon>Eukaryota</taxon>
        <taxon>Fungi</taxon>
        <taxon>Dikarya</taxon>
        <taxon>Basidiomycota</taxon>
        <taxon>Pucciniomycotina</taxon>
        <taxon>Pucciniomycetes</taxon>
        <taxon>Pucciniales</taxon>
        <taxon>Sphaerophragmiaceae</taxon>
        <taxon>Austropuccinia</taxon>
    </lineage>
</organism>
<comment type="caution">
    <text evidence="2">The sequence shown here is derived from an EMBL/GenBank/DDBJ whole genome shotgun (WGS) entry which is preliminary data.</text>
</comment>
<dbReference type="EMBL" id="AVOT02002907">
    <property type="protein sequence ID" value="MBW0471918.1"/>
    <property type="molecule type" value="Genomic_DNA"/>
</dbReference>
<proteinExistence type="predicted"/>
<reference evidence="2" key="1">
    <citation type="submission" date="2021-03" db="EMBL/GenBank/DDBJ databases">
        <title>Draft genome sequence of rust myrtle Austropuccinia psidii MF-1, a brazilian biotype.</title>
        <authorList>
            <person name="Quecine M.C."/>
            <person name="Pachon D.M.R."/>
            <person name="Bonatelli M.L."/>
            <person name="Correr F.H."/>
            <person name="Franceschini L.M."/>
            <person name="Leite T.F."/>
            <person name="Margarido G.R.A."/>
            <person name="Almeida C.A."/>
            <person name="Ferrarezi J.A."/>
            <person name="Labate C.A."/>
        </authorList>
    </citation>
    <scope>NUCLEOTIDE SEQUENCE</scope>
    <source>
        <strain evidence="2">MF-1</strain>
    </source>
</reference>
<gene>
    <name evidence="2" type="ORF">O181_011633</name>
</gene>
<dbReference type="PANTHER" id="PTHR33481">
    <property type="entry name" value="REVERSE TRANSCRIPTASE"/>
    <property type="match status" value="1"/>
</dbReference>
<dbReference type="PANTHER" id="PTHR33481:SF1">
    <property type="entry name" value="ENDONUCLEASE_EXONUCLEASE_PHOSPHATASE DOMAIN-CONTAINING PROTEIN-RELATED"/>
    <property type="match status" value="1"/>
</dbReference>
<evidence type="ECO:0000313" key="2">
    <source>
        <dbReference type="EMBL" id="MBW0471918.1"/>
    </source>
</evidence>
<keyword evidence="3" id="KW-1185">Reference proteome</keyword>
<dbReference type="InterPro" id="IPR000477">
    <property type="entry name" value="RT_dom"/>
</dbReference>
<protein>
    <recommendedName>
        <fullName evidence="1">Reverse transcriptase domain-containing protein</fullName>
    </recommendedName>
</protein>
<accession>A0A9Q3BV86</accession>
<dbReference type="PROSITE" id="PS50878">
    <property type="entry name" value="RT_POL"/>
    <property type="match status" value="1"/>
</dbReference>
<evidence type="ECO:0000259" key="1">
    <source>
        <dbReference type="PROSITE" id="PS50878"/>
    </source>
</evidence>
<dbReference type="AlphaFoldDB" id="A0A9Q3BV86"/>
<dbReference type="OrthoDB" id="3044497at2759"/>
<evidence type="ECO:0000313" key="3">
    <source>
        <dbReference type="Proteomes" id="UP000765509"/>
    </source>
</evidence>
<dbReference type="Pfam" id="PF00078">
    <property type="entry name" value="RVT_1"/>
    <property type="match status" value="1"/>
</dbReference>
<sequence length="170" mass="19460">MGVYLDVKSAYPSIHKRRLVNILEQKSFPPYLCSIIDSFFSDKMTILKVDSFISPKFEIPYGLLQGSPLLVTLYLLYNSSLLLPNHPSLNKDNISIAYIDDVTNLMAVKTTQQGLERARELITRSKTWGSRYGAIFDDKKTNFLLFTKKKHTLREVTVEGTAYTLQMEVK</sequence>